<dbReference type="RefSeq" id="WP_198950923.1">
    <property type="nucleotide sequence ID" value="NZ_BSPO01000003.1"/>
</dbReference>
<reference evidence="3 4" key="1">
    <citation type="journal article" date="2014" name="Int. J. Syst. Evol. Microbiol.">
        <title>Complete genome sequence of Corynebacterium casei LMG S-19264T (=DSM 44701T), isolated from a smear-ripened cheese.</title>
        <authorList>
            <consortium name="US DOE Joint Genome Institute (JGI-PGF)"/>
            <person name="Walter F."/>
            <person name="Albersmeier A."/>
            <person name="Kalinowski J."/>
            <person name="Ruckert C."/>
        </authorList>
    </citation>
    <scope>NUCLEOTIDE SEQUENCE [LARGE SCALE GENOMIC DNA]</scope>
    <source>
        <strain evidence="3 4">NBRC 112785</strain>
    </source>
</reference>
<evidence type="ECO:0000313" key="3">
    <source>
        <dbReference type="EMBL" id="GLS84621.1"/>
    </source>
</evidence>
<proteinExistence type="predicted"/>
<evidence type="ECO:0000259" key="2">
    <source>
        <dbReference type="Pfam" id="PF14344"/>
    </source>
</evidence>
<sequence length="461" mass="48422">MKTKYLIPMLLAAGALSACDDDDAKDVLEDLDIIELSDVRVTHASADAPMVAISINGNVVEGLEMVDYQVGSGLIEIESGSYDIAVNALLPDMSNPAVIEANLNFAPDMQYDIVALNYAGAIEPVVLSRDDSDVESTDVRIDVLHGHPDVGEVDIYLGTGDSIMDADPNVAALGFKVDSADLPVTVPADTYRIRITPTGDKTVVFDSGDLELAGGSDLMITAVPNKDGSMTAPVNLLVANGESVAVVRDMNEMARVRVVHAVDDAPEVDVLASGMKVDGFTNIPFKAFRIGDLPAASYDLQVAASSDNSIVAINAPGVMLDKGTTTSIYAVGKLNAITDNTIEPLVIAEDLRSVALYAKLRVVHASPTAGGLGLVDIHASADGNFSAETKVLEGVDFKGNATLEVPAGTYYLGVILQSDMEYNPAVQAMATVENGGVYSVVATDDFDGGLLLNVDYMKMAM</sequence>
<keyword evidence="4" id="KW-1185">Reference proteome</keyword>
<feature type="signal peptide" evidence="1">
    <location>
        <begin position="1"/>
        <end position="20"/>
    </location>
</feature>
<evidence type="ECO:0000313" key="4">
    <source>
        <dbReference type="Proteomes" id="UP001157439"/>
    </source>
</evidence>
<dbReference type="AlphaFoldDB" id="A0AA37X0C5"/>
<dbReference type="Pfam" id="PF14344">
    <property type="entry name" value="DUF4397"/>
    <property type="match status" value="2"/>
</dbReference>
<keyword evidence="1" id="KW-0732">Signal</keyword>
<accession>A0AA37X0C5</accession>
<feature type="domain" description="DUF4397" evidence="2">
    <location>
        <begin position="254"/>
        <end position="371"/>
    </location>
</feature>
<gene>
    <name evidence="3" type="ORF">GCM10007894_25980</name>
</gene>
<evidence type="ECO:0000256" key="1">
    <source>
        <dbReference type="SAM" id="SignalP"/>
    </source>
</evidence>
<dbReference type="PROSITE" id="PS51257">
    <property type="entry name" value="PROKAR_LIPOPROTEIN"/>
    <property type="match status" value="1"/>
</dbReference>
<organism evidence="3 4">
    <name type="scientific">Paraferrimonas haliotis</name>
    <dbReference type="NCBI Taxonomy" id="2013866"/>
    <lineage>
        <taxon>Bacteria</taxon>
        <taxon>Pseudomonadati</taxon>
        <taxon>Pseudomonadota</taxon>
        <taxon>Gammaproteobacteria</taxon>
        <taxon>Alteromonadales</taxon>
        <taxon>Ferrimonadaceae</taxon>
        <taxon>Paraferrimonas</taxon>
    </lineage>
</organism>
<feature type="chain" id="PRO_5041441987" description="DUF4397 domain-containing protein" evidence="1">
    <location>
        <begin position="21"/>
        <end position="461"/>
    </location>
</feature>
<name>A0AA37X0C5_9GAMM</name>
<feature type="domain" description="DUF4397" evidence="2">
    <location>
        <begin position="37"/>
        <end position="156"/>
    </location>
</feature>
<dbReference type="EMBL" id="BSPO01000003">
    <property type="protein sequence ID" value="GLS84621.1"/>
    <property type="molecule type" value="Genomic_DNA"/>
</dbReference>
<comment type="caution">
    <text evidence="3">The sequence shown here is derived from an EMBL/GenBank/DDBJ whole genome shotgun (WGS) entry which is preliminary data.</text>
</comment>
<dbReference type="InterPro" id="IPR025510">
    <property type="entry name" value="DUF4397"/>
</dbReference>
<dbReference type="Proteomes" id="UP001157439">
    <property type="component" value="Unassembled WGS sequence"/>
</dbReference>
<protein>
    <recommendedName>
        <fullName evidence="2">DUF4397 domain-containing protein</fullName>
    </recommendedName>
</protein>